<dbReference type="InterPro" id="IPR045107">
    <property type="entry name" value="SAC3/GANP/THP3"/>
</dbReference>
<dbReference type="InterPro" id="IPR005062">
    <property type="entry name" value="SAC3/GANP/THP3_conserved"/>
</dbReference>
<dbReference type="PANTHER" id="PTHR12436">
    <property type="entry name" value="80 KDA MCM3-ASSOCIATED PROTEIN"/>
    <property type="match status" value="1"/>
</dbReference>
<dbReference type="GeneID" id="25363901"/>
<dbReference type="RefSeq" id="XP_013348789.1">
    <property type="nucleotide sequence ID" value="XM_013493335.1"/>
</dbReference>
<dbReference type="AlphaFoldDB" id="A0A074YRN7"/>
<dbReference type="InterPro" id="IPR000717">
    <property type="entry name" value="PCI_dom"/>
</dbReference>
<sequence>MTTAPWQTGSPAFTAVTARRTLTRPAQATESPVQPQAAPVKIEWPQPVREYVQRAFADKANDSDDIDPTAVAAKLKSVITQAAESNLLAVIDWPSHPLPRALLRVERAKEKAALMSATKKRKSMDMDSGADSSHIPPWRVKNLSLADRITNPSPDKRQKKADQFRATAPPSKLSDLEKRRQRFALGDQALNSPSLSSPRDDSPMPDADDGPCVGTCQTLEKNYFRLTAPPKPETVRPLHILQQTLDLLIKKWKDDHNYGYICDQFKSLRQDLTVQHIKNDFTVRVYEAHARIALEKGDLGEYNQCQTQLRTLYKMRLRGSPGEFLAYRILYTIYTCNRQTMNDVLADLTSADKQYPAVKHALAVRASLATGNYHKFFRLFNESPNMGAYLMDMFVNRERVNALSAVCKVYRPGVKISFLTEELAFASDEQCAQYLCDSGAQDCLDEKPDGAQLSCQKASPIFEAIKNSGYRVDIKGQI</sequence>
<organism evidence="3 4">
    <name type="scientific">Aureobasidium subglaciale (strain EXF-2481)</name>
    <name type="common">Aureobasidium pullulans var. subglaciale</name>
    <dbReference type="NCBI Taxonomy" id="1043005"/>
    <lineage>
        <taxon>Eukaryota</taxon>
        <taxon>Fungi</taxon>
        <taxon>Dikarya</taxon>
        <taxon>Ascomycota</taxon>
        <taxon>Pezizomycotina</taxon>
        <taxon>Dothideomycetes</taxon>
        <taxon>Dothideomycetidae</taxon>
        <taxon>Dothideales</taxon>
        <taxon>Saccotheciaceae</taxon>
        <taxon>Aureobasidium</taxon>
    </lineage>
</organism>
<dbReference type="InParanoid" id="A0A074YRN7"/>
<dbReference type="HOGENOM" id="CLU_015513_0_0_1"/>
<dbReference type="PANTHER" id="PTHR12436:SF4">
    <property type="entry name" value="LEUKOCYTE RECEPTOR CLUSTER MEMBER 8"/>
    <property type="match status" value="1"/>
</dbReference>
<evidence type="ECO:0000259" key="2">
    <source>
        <dbReference type="PROSITE" id="PS50250"/>
    </source>
</evidence>
<name>A0A074YRN7_AURSE</name>
<dbReference type="OrthoDB" id="199574at2759"/>
<feature type="compositionally biased region" description="Basic and acidic residues" evidence="1">
    <location>
        <begin position="154"/>
        <end position="163"/>
    </location>
</feature>
<dbReference type="PROSITE" id="PS50250">
    <property type="entry name" value="PCI"/>
    <property type="match status" value="1"/>
</dbReference>
<protein>
    <recommendedName>
        <fullName evidence="2">PCI domain-containing protein</fullName>
    </recommendedName>
</protein>
<reference evidence="3 4" key="1">
    <citation type="journal article" date="2014" name="BMC Genomics">
        <title>Genome sequencing of four Aureobasidium pullulans varieties: biotechnological potential, stress tolerance, and description of new species.</title>
        <authorList>
            <person name="Gostin Ar C."/>
            <person name="Ohm R.A."/>
            <person name="Kogej T."/>
            <person name="Sonjak S."/>
            <person name="Turk M."/>
            <person name="Zajc J."/>
            <person name="Zalar P."/>
            <person name="Grube M."/>
            <person name="Sun H."/>
            <person name="Han J."/>
            <person name="Sharma A."/>
            <person name="Chiniquy J."/>
            <person name="Ngan C.Y."/>
            <person name="Lipzen A."/>
            <person name="Barry K."/>
            <person name="Grigoriev I.V."/>
            <person name="Gunde-Cimerman N."/>
        </authorList>
    </citation>
    <scope>NUCLEOTIDE SEQUENCE [LARGE SCALE GENOMIC DNA]</scope>
    <source>
        <strain evidence="3 4">EXF-2481</strain>
    </source>
</reference>
<dbReference type="Pfam" id="PF03399">
    <property type="entry name" value="SAC3_GANP"/>
    <property type="match status" value="1"/>
</dbReference>
<evidence type="ECO:0000313" key="4">
    <source>
        <dbReference type="Proteomes" id="UP000030641"/>
    </source>
</evidence>
<dbReference type="OMA" id="RAYKPDV"/>
<keyword evidence="4" id="KW-1185">Reference proteome</keyword>
<dbReference type="EMBL" id="KL584749">
    <property type="protein sequence ID" value="KER00346.1"/>
    <property type="molecule type" value="Genomic_DNA"/>
</dbReference>
<accession>A0A074YRN7</accession>
<dbReference type="GO" id="GO:0005634">
    <property type="term" value="C:nucleus"/>
    <property type="evidence" value="ECO:0007669"/>
    <property type="project" value="TreeGrafter"/>
</dbReference>
<dbReference type="Proteomes" id="UP000030641">
    <property type="component" value="Unassembled WGS sequence"/>
</dbReference>
<dbReference type="Gene3D" id="1.25.40.990">
    <property type="match status" value="1"/>
</dbReference>
<feature type="domain" description="PCI" evidence="2">
    <location>
        <begin position="298"/>
        <end position="466"/>
    </location>
</feature>
<dbReference type="FunCoup" id="A0A074YRN7">
    <property type="interactions" value="34"/>
</dbReference>
<evidence type="ECO:0000256" key="1">
    <source>
        <dbReference type="SAM" id="MobiDB-lite"/>
    </source>
</evidence>
<feature type="region of interest" description="Disordered" evidence="1">
    <location>
        <begin position="113"/>
        <end position="209"/>
    </location>
</feature>
<proteinExistence type="predicted"/>
<gene>
    <name evidence="3" type="ORF">AUEXF2481DRAFT_292</name>
</gene>
<evidence type="ECO:0000313" key="3">
    <source>
        <dbReference type="EMBL" id="KER00346.1"/>
    </source>
</evidence>
<dbReference type="STRING" id="1043005.A0A074YRN7"/>